<proteinExistence type="predicted"/>
<dbReference type="AlphaFoldDB" id="A0A1B6MGC7"/>
<reference evidence="1" key="1">
    <citation type="submission" date="2015-11" db="EMBL/GenBank/DDBJ databases">
        <title>De novo transcriptome assembly of four potential Pierce s Disease insect vectors from Arizona vineyards.</title>
        <authorList>
            <person name="Tassone E.E."/>
        </authorList>
    </citation>
    <scope>NUCLEOTIDE SEQUENCE</scope>
</reference>
<evidence type="ECO:0000313" key="1">
    <source>
        <dbReference type="EMBL" id="JAT34974.1"/>
    </source>
</evidence>
<dbReference type="EMBL" id="GEBQ01005003">
    <property type="protein sequence ID" value="JAT34974.1"/>
    <property type="molecule type" value="Transcribed_RNA"/>
</dbReference>
<accession>A0A1B6MGC7</accession>
<organism evidence="1">
    <name type="scientific">Graphocephala atropunctata</name>
    <dbReference type="NCBI Taxonomy" id="36148"/>
    <lineage>
        <taxon>Eukaryota</taxon>
        <taxon>Metazoa</taxon>
        <taxon>Ecdysozoa</taxon>
        <taxon>Arthropoda</taxon>
        <taxon>Hexapoda</taxon>
        <taxon>Insecta</taxon>
        <taxon>Pterygota</taxon>
        <taxon>Neoptera</taxon>
        <taxon>Paraneoptera</taxon>
        <taxon>Hemiptera</taxon>
        <taxon>Auchenorrhyncha</taxon>
        <taxon>Membracoidea</taxon>
        <taxon>Cicadellidae</taxon>
        <taxon>Cicadellinae</taxon>
        <taxon>Cicadellini</taxon>
        <taxon>Graphocephala</taxon>
    </lineage>
</organism>
<feature type="non-terminal residue" evidence="1">
    <location>
        <position position="105"/>
    </location>
</feature>
<protein>
    <submittedName>
        <fullName evidence="1">Uncharacterized protein</fullName>
    </submittedName>
</protein>
<feature type="non-terminal residue" evidence="1">
    <location>
        <position position="1"/>
    </location>
</feature>
<name>A0A1B6MGC7_9HEMI</name>
<sequence length="105" mass="11887">ADIVPHYKDKSLVFNQMLQYISQISVSTLAEVKICTSTLTNVLLTLNKPTRLAIRPDLMMYTLGLVNEQAKVFSNSILFRVKSQWMPPSEIKQMASFLLTCLHAV</sequence>
<gene>
    <name evidence="1" type="ORF">g.1656</name>
</gene>